<accession>A0A937FTS3</accession>
<dbReference type="InterPro" id="IPR024078">
    <property type="entry name" value="LmbE-like_dom_sf"/>
</dbReference>
<dbReference type="NCBIfam" id="TIGR04001">
    <property type="entry name" value="thiol_BshB1"/>
    <property type="match status" value="1"/>
</dbReference>
<gene>
    <name evidence="1" type="primary">bshB1</name>
    <name evidence="1" type="ORF">JMN32_04720</name>
</gene>
<dbReference type="GO" id="GO:0019213">
    <property type="term" value="F:deacetylase activity"/>
    <property type="evidence" value="ECO:0007669"/>
    <property type="project" value="InterPro"/>
</dbReference>
<dbReference type="PANTHER" id="PTHR12993">
    <property type="entry name" value="N-ACETYLGLUCOSAMINYL-PHOSPHATIDYLINOSITOL DE-N-ACETYLASE-RELATED"/>
    <property type="match status" value="1"/>
</dbReference>
<organism evidence="1 2">
    <name type="scientific">Fulvivirga marina</name>
    <dbReference type="NCBI Taxonomy" id="2494733"/>
    <lineage>
        <taxon>Bacteria</taxon>
        <taxon>Pseudomonadati</taxon>
        <taxon>Bacteroidota</taxon>
        <taxon>Cytophagia</taxon>
        <taxon>Cytophagales</taxon>
        <taxon>Fulvivirgaceae</taxon>
        <taxon>Fulvivirga</taxon>
    </lineage>
</organism>
<dbReference type="Gene3D" id="3.40.50.10320">
    <property type="entry name" value="LmbE-like"/>
    <property type="match status" value="1"/>
</dbReference>
<protein>
    <submittedName>
        <fullName evidence="1">Bacillithiol biosynthesis deacetylase BshB1</fullName>
    </submittedName>
</protein>
<dbReference type="GO" id="GO:0016811">
    <property type="term" value="F:hydrolase activity, acting on carbon-nitrogen (but not peptide) bonds, in linear amides"/>
    <property type="evidence" value="ECO:0007669"/>
    <property type="project" value="TreeGrafter"/>
</dbReference>
<comment type="caution">
    <text evidence="1">The sequence shown here is derived from an EMBL/GenBank/DDBJ whole genome shotgun (WGS) entry which is preliminary data.</text>
</comment>
<dbReference type="Proteomes" id="UP000614216">
    <property type="component" value="Unassembled WGS sequence"/>
</dbReference>
<dbReference type="AlphaFoldDB" id="A0A937FTS3"/>
<dbReference type="PANTHER" id="PTHR12993:SF30">
    <property type="entry name" value="N-ACETYL-ALPHA-D-GLUCOSAMINYL L-MALATE DEACETYLASE 1"/>
    <property type="match status" value="1"/>
</dbReference>
<name>A0A937FTS3_9BACT</name>
<proteinExistence type="predicted"/>
<dbReference type="InterPro" id="IPR003737">
    <property type="entry name" value="GlcNAc_PI_deacetylase-related"/>
</dbReference>
<dbReference type="InterPro" id="IPR023842">
    <property type="entry name" value="Bacillithiol_biosynth_BshB1"/>
</dbReference>
<dbReference type="RefSeq" id="WP_202855140.1">
    <property type="nucleotide sequence ID" value="NZ_JAEUGD010000016.1"/>
</dbReference>
<reference evidence="1" key="1">
    <citation type="submission" date="2021-01" db="EMBL/GenBank/DDBJ databases">
        <title>Fulvivirga kasyanovii gen. nov., sp nov., a novel member of the phylum Bacteroidetes isolated from seawater in a mussel farm.</title>
        <authorList>
            <person name="Zhao L.-H."/>
            <person name="Wang Z.-J."/>
        </authorList>
    </citation>
    <scope>NUCLEOTIDE SEQUENCE</scope>
    <source>
        <strain evidence="1">29W222</strain>
    </source>
</reference>
<dbReference type="EMBL" id="JAEUGD010000016">
    <property type="protein sequence ID" value="MBL6445599.1"/>
    <property type="molecule type" value="Genomic_DNA"/>
</dbReference>
<dbReference type="GO" id="GO:0071793">
    <property type="term" value="P:bacillithiol biosynthetic process"/>
    <property type="evidence" value="ECO:0007669"/>
    <property type="project" value="InterPro"/>
</dbReference>
<dbReference type="Pfam" id="PF02585">
    <property type="entry name" value="PIG-L"/>
    <property type="match status" value="1"/>
</dbReference>
<evidence type="ECO:0000313" key="1">
    <source>
        <dbReference type="EMBL" id="MBL6445599.1"/>
    </source>
</evidence>
<sequence length="239" mass="26772">MKLDILAFAAHPDDTELSCAGTLAAHIAMGYKVGVVDFTRGELGTRGSAEIRDHEARESAKLQKLTIRENLGFEDGFFANDKKHQLEVARVVRKYQPDVVLANAVTDRHPDHGKAAKLAVDACFLAGLRRIELNDEEGDELPAWRPRTLYHYIQSNFIQPDFVVDISGFWSIKKQAIKAFKSQFHDPESSEPETFISNPEFMRMLEARAKELGHSIGVEYGEGFTINKNIGVKDITSLL</sequence>
<evidence type="ECO:0000313" key="2">
    <source>
        <dbReference type="Proteomes" id="UP000614216"/>
    </source>
</evidence>
<keyword evidence="2" id="KW-1185">Reference proteome</keyword>
<dbReference type="SUPFAM" id="SSF102588">
    <property type="entry name" value="LmbE-like"/>
    <property type="match status" value="1"/>
</dbReference>